<dbReference type="PIRSF" id="PIRSF001461">
    <property type="entry name" value="RPE"/>
    <property type="match status" value="1"/>
</dbReference>
<dbReference type="PANTHER" id="PTHR11749">
    <property type="entry name" value="RIBULOSE-5-PHOSPHATE-3-EPIMERASE"/>
    <property type="match status" value="1"/>
</dbReference>
<comment type="cofactor">
    <cofactor evidence="10 13">
        <name>a divalent metal cation</name>
        <dbReference type="ChEBI" id="CHEBI:60240"/>
    </cofactor>
    <text evidence="10 13">Binds 1 divalent metal cation per subunit.</text>
</comment>
<dbReference type="FunFam" id="3.20.20.70:FF:000004">
    <property type="entry name" value="Ribulose-phosphate 3-epimerase"/>
    <property type="match status" value="1"/>
</dbReference>
<evidence type="ECO:0000313" key="16">
    <source>
        <dbReference type="Proteomes" id="UP000197065"/>
    </source>
</evidence>
<evidence type="ECO:0000256" key="10">
    <source>
        <dbReference type="HAMAP-Rule" id="MF_02227"/>
    </source>
</evidence>
<feature type="binding site" evidence="10">
    <location>
        <begin position="178"/>
        <end position="180"/>
    </location>
    <ligand>
        <name>substrate</name>
    </ligand>
</feature>
<evidence type="ECO:0000256" key="11">
    <source>
        <dbReference type="PIRNR" id="PIRNR001461"/>
    </source>
</evidence>
<keyword evidence="10 11" id="KW-0119">Carbohydrate metabolism</keyword>
<keyword evidence="16" id="KW-1185">Reference proteome</keyword>
<feature type="binding site" evidence="10 13">
    <location>
        <position position="71"/>
    </location>
    <ligand>
        <name>a divalent metal cation</name>
        <dbReference type="ChEBI" id="CHEBI:60240"/>
    </ligand>
</feature>
<dbReference type="OrthoDB" id="1645589at2"/>
<evidence type="ECO:0000256" key="13">
    <source>
        <dbReference type="PIRSR" id="PIRSR001461-2"/>
    </source>
</evidence>
<dbReference type="GO" id="GO:0004750">
    <property type="term" value="F:D-ribulose-phosphate 3-epimerase activity"/>
    <property type="evidence" value="ECO:0007669"/>
    <property type="project" value="UniProtKB-UniRule"/>
</dbReference>
<dbReference type="GO" id="GO:0006098">
    <property type="term" value="P:pentose-phosphate shunt"/>
    <property type="evidence" value="ECO:0007669"/>
    <property type="project" value="UniProtKB-UniRule"/>
</dbReference>
<keyword evidence="13" id="KW-0170">Cobalt</keyword>
<keyword evidence="8 10" id="KW-0479">Metal-binding</keyword>
<dbReference type="HAMAP" id="MF_02227">
    <property type="entry name" value="RPE"/>
    <property type="match status" value="1"/>
</dbReference>
<evidence type="ECO:0000256" key="6">
    <source>
        <dbReference type="ARBA" id="ARBA00009541"/>
    </source>
</evidence>
<keyword evidence="9 10" id="KW-0413">Isomerase</keyword>
<feature type="binding site" evidence="10 13">
    <location>
        <position position="178"/>
    </location>
    <ligand>
        <name>a divalent metal cation</name>
        <dbReference type="ChEBI" id="CHEBI:60240"/>
    </ligand>
</feature>
<evidence type="ECO:0000313" key="15">
    <source>
        <dbReference type="EMBL" id="SNB79225.1"/>
    </source>
</evidence>
<dbReference type="InterPro" id="IPR013785">
    <property type="entry name" value="Aldolase_TIM"/>
</dbReference>
<feature type="binding site" evidence="10 13">
    <location>
        <position position="40"/>
    </location>
    <ligand>
        <name>a divalent metal cation</name>
        <dbReference type="ChEBI" id="CHEBI:60240"/>
    </ligand>
</feature>
<dbReference type="NCBIfam" id="NF004076">
    <property type="entry name" value="PRK05581.1-4"/>
    <property type="match status" value="1"/>
</dbReference>
<evidence type="ECO:0000256" key="8">
    <source>
        <dbReference type="ARBA" id="ARBA00022723"/>
    </source>
</evidence>
<comment type="cofactor">
    <cofactor evidence="5">
        <name>Fe(2+)</name>
        <dbReference type="ChEBI" id="CHEBI:29033"/>
    </cofactor>
</comment>
<comment type="function">
    <text evidence="10">Catalyzes the reversible epimerization of D-ribulose 5-phosphate to D-xylulose 5-phosphate.</text>
</comment>
<protein>
    <recommendedName>
        <fullName evidence="7 10">Ribulose-phosphate 3-epimerase</fullName>
        <ecNumber evidence="7 10">5.1.3.1</ecNumber>
    </recommendedName>
</protein>
<evidence type="ECO:0000256" key="1">
    <source>
        <dbReference type="ARBA" id="ARBA00001782"/>
    </source>
</evidence>
<evidence type="ECO:0000256" key="9">
    <source>
        <dbReference type="ARBA" id="ARBA00023235"/>
    </source>
</evidence>
<dbReference type="InterPro" id="IPR000056">
    <property type="entry name" value="Ribul_P_3_epim-like"/>
</dbReference>
<keyword evidence="13" id="KW-0464">Manganese</keyword>
<evidence type="ECO:0000256" key="3">
    <source>
        <dbReference type="ARBA" id="ARBA00001941"/>
    </source>
</evidence>
<comment type="similarity">
    <text evidence="6 10 11">Belongs to the ribulose-phosphate 3-epimerase family.</text>
</comment>
<comment type="catalytic activity">
    <reaction evidence="1 10 11">
        <text>D-ribulose 5-phosphate = D-xylulose 5-phosphate</text>
        <dbReference type="Rhea" id="RHEA:13677"/>
        <dbReference type="ChEBI" id="CHEBI:57737"/>
        <dbReference type="ChEBI" id="CHEBI:58121"/>
        <dbReference type="EC" id="5.1.3.1"/>
    </reaction>
</comment>
<organism evidence="15 16">
    <name type="scientific">Arboricoccus pini</name>
    <dbReference type="NCBI Taxonomy" id="1963835"/>
    <lineage>
        <taxon>Bacteria</taxon>
        <taxon>Pseudomonadati</taxon>
        <taxon>Pseudomonadota</taxon>
        <taxon>Alphaproteobacteria</taxon>
        <taxon>Geminicoccales</taxon>
        <taxon>Geminicoccaceae</taxon>
        <taxon>Arboricoccus</taxon>
    </lineage>
</organism>
<comment type="cofactor">
    <cofactor evidence="4">
        <name>Zn(2+)</name>
        <dbReference type="ChEBI" id="CHEBI:29105"/>
    </cofactor>
</comment>
<evidence type="ECO:0000256" key="2">
    <source>
        <dbReference type="ARBA" id="ARBA00001936"/>
    </source>
</evidence>
<comment type="cofactor">
    <cofactor evidence="2">
        <name>Mn(2+)</name>
        <dbReference type="ChEBI" id="CHEBI:29035"/>
    </cofactor>
</comment>
<evidence type="ECO:0000256" key="5">
    <source>
        <dbReference type="ARBA" id="ARBA00001954"/>
    </source>
</evidence>
<feature type="binding site" evidence="10 14">
    <location>
        <begin position="200"/>
        <end position="201"/>
    </location>
    <ligand>
        <name>substrate</name>
    </ligand>
</feature>
<sequence>MSIDKKKVLIAPSILASDFAQLGTEVANVADAGADWIHLDVMDGHFVPNITFGPDAVKAVRGSTTKLFDCHLMISPADPYLEAFAKAGADLITVHAEAGPHLDRSLQAIRALGKKCGVALNPSTPESVLEYVLDKLDLILVMTVNPGFGGQKFIHSQIEKVRRVKAMVGGRPIRIEVDGGIDAETAPLVVRAGADVLVAGSAIFKRPPYEDAIRAIRESLLVRA</sequence>
<dbReference type="PROSITE" id="PS01086">
    <property type="entry name" value="RIBUL_P_3_EPIMER_2"/>
    <property type="match status" value="1"/>
</dbReference>
<dbReference type="CDD" id="cd00429">
    <property type="entry name" value="RPE"/>
    <property type="match status" value="1"/>
</dbReference>
<comment type="pathway">
    <text evidence="10">Carbohydrate degradation.</text>
</comment>
<feature type="active site" description="Proton acceptor" evidence="10 12">
    <location>
        <position position="40"/>
    </location>
</feature>
<dbReference type="Pfam" id="PF00834">
    <property type="entry name" value="Ribul_P_3_epim"/>
    <property type="match status" value="1"/>
</dbReference>
<dbReference type="GO" id="GO:0005737">
    <property type="term" value="C:cytoplasm"/>
    <property type="evidence" value="ECO:0007669"/>
    <property type="project" value="UniProtKB-ARBA"/>
</dbReference>
<proteinExistence type="inferred from homology"/>
<dbReference type="RefSeq" id="WP_088563004.1">
    <property type="nucleotide sequence ID" value="NZ_FYEH01000020.1"/>
</dbReference>
<dbReference type="AlphaFoldDB" id="A0A212S282"/>
<evidence type="ECO:0000256" key="4">
    <source>
        <dbReference type="ARBA" id="ARBA00001947"/>
    </source>
</evidence>
<dbReference type="InterPro" id="IPR026019">
    <property type="entry name" value="Ribul_P_3_epim"/>
</dbReference>
<name>A0A212S282_9PROT</name>
<dbReference type="GO" id="GO:0019323">
    <property type="term" value="P:pentose catabolic process"/>
    <property type="evidence" value="ECO:0007669"/>
    <property type="project" value="UniProtKB-UniRule"/>
</dbReference>
<dbReference type="NCBIfam" id="TIGR01163">
    <property type="entry name" value="rpe"/>
    <property type="match status" value="1"/>
</dbReference>
<feature type="binding site" evidence="10 14">
    <location>
        <begin position="147"/>
        <end position="150"/>
    </location>
    <ligand>
        <name>substrate</name>
    </ligand>
</feature>
<dbReference type="PROSITE" id="PS01085">
    <property type="entry name" value="RIBUL_P_3_EPIMER_1"/>
    <property type="match status" value="1"/>
</dbReference>
<feature type="binding site" evidence="10 14">
    <location>
        <position position="13"/>
    </location>
    <ligand>
        <name>substrate</name>
    </ligand>
</feature>
<dbReference type="Proteomes" id="UP000197065">
    <property type="component" value="Unassembled WGS sequence"/>
</dbReference>
<dbReference type="EC" id="5.1.3.1" evidence="7 10"/>
<evidence type="ECO:0000256" key="7">
    <source>
        <dbReference type="ARBA" id="ARBA00013188"/>
    </source>
</evidence>
<dbReference type="EMBL" id="FYEH01000020">
    <property type="protein sequence ID" value="SNB79225.1"/>
    <property type="molecule type" value="Genomic_DNA"/>
</dbReference>
<accession>A0A212S282</accession>
<dbReference type="Gene3D" id="3.20.20.70">
    <property type="entry name" value="Aldolase class I"/>
    <property type="match status" value="1"/>
</dbReference>
<reference evidence="15 16" key="1">
    <citation type="submission" date="2017-06" db="EMBL/GenBank/DDBJ databases">
        <authorList>
            <person name="Kim H.J."/>
            <person name="Triplett B.A."/>
        </authorList>
    </citation>
    <scope>NUCLEOTIDE SEQUENCE [LARGE SCALE GENOMIC DNA]</scope>
    <source>
        <strain evidence="15 16">B29T1</strain>
    </source>
</reference>
<dbReference type="InterPro" id="IPR011060">
    <property type="entry name" value="RibuloseP-bd_barrel"/>
</dbReference>
<evidence type="ECO:0000256" key="14">
    <source>
        <dbReference type="PIRSR" id="PIRSR001461-3"/>
    </source>
</evidence>
<dbReference type="SUPFAM" id="SSF51366">
    <property type="entry name" value="Ribulose-phoshate binding barrel"/>
    <property type="match status" value="1"/>
</dbReference>
<gene>
    <name evidence="10" type="primary">rpe</name>
    <name evidence="15" type="ORF">SAMN07250955_12053</name>
</gene>
<feature type="binding site" evidence="10 13">
    <location>
        <position position="38"/>
    </location>
    <ligand>
        <name>a divalent metal cation</name>
        <dbReference type="ChEBI" id="CHEBI:60240"/>
    </ligand>
</feature>
<evidence type="ECO:0000256" key="12">
    <source>
        <dbReference type="PIRSR" id="PIRSR001461-1"/>
    </source>
</evidence>
<feature type="active site" description="Proton donor" evidence="10 12">
    <location>
        <position position="178"/>
    </location>
</feature>
<dbReference type="GO" id="GO:0046872">
    <property type="term" value="F:metal ion binding"/>
    <property type="evidence" value="ECO:0007669"/>
    <property type="project" value="UniProtKB-UniRule"/>
</dbReference>
<feature type="binding site" evidence="10 14">
    <location>
        <position position="71"/>
    </location>
    <ligand>
        <name>substrate</name>
    </ligand>
</feature>
<comment type="cofactor">
    <cofactor evidence="3">
        <name>Co(2+)</name>
        <dbReference type="ChEBI" id="CHEBI:48828"/>
    </cofactor>
</comment>
<keyword evidence="13" id="KW-0862">Zinc</keyword>
<feature type="binding site" evidence="14">
    <location>
        <position position="180"/>
    </location>
    <ligand>
        <name>substrate</name>
    </ligand>
</feature>